<evidence type="ECO:0000313" key="11">
    <source>
        <dbReference type="WBParaSite" id="Minc3s00436g12295"/>
    </source>
</evidence>
<dbReference type="Proteomes" id="UP000887563">
    <property type="component" value="Unplaced"/>
</dbReference>
<evidence type="ECO:0000256" key="2">
    <source>
        <dbReference type="ARBA" id="ARBA00004481"/>
    </source>
</evidence>
<dbReference type="GO" id="GO:0031902">
    <property type="term" value="C:late endosome membrane"/>
    <property type="evidence" value="ECO:0007669"/>
    <property type="project" value="UniProtKB-SubCell"/>
</dbReference>
<comment type="similarity">
    <text evidence="4">Belongs to the CDIP1/LITAF family.</text>
</comment>
<proteinExistence type="inferred from homology"/>
<feature type="transmembrane region" description="Helical" evidence="8">
    <location>
        <begin position="93"/>
        <end position="112"/>
    </location>
</feature>
<accession>A0A914LE86</accession>
<evidence type="ECO:0000259" key="9">
    <source>
        <dbReference type="PROSITE" id="PS51837"/>
    </source>
</evidence>
<keyword evidence="8" id="KW-1133">Transmembrane helix</keyword>
<feature type="transmembrane region" description="Helical" evidence="8">
    <location>
        <begin position="124"/>
        <end position="149"/>
    </location>
</feature>
<evidence type="ECO:0000256" key="4">
    <source>
        <dbReference type="ARBA" id="ARBA00005975"/>
    </source>
</evidence>
<keyword evidence="7 8" id="KW-0472">Membrane</keyword>
<organism evidence="10 11">
    <name type="scientific">Meloidogyne incognita</name>
    <name type="common">Southern root-knot nematode worm</name>
    <name type="synonym">Oxyuris incognita</name>
    <dbReference type="NCBI Taxonomy" id="6306"/>
    <lineage>
        <taxon>Eukaryota</taxon>
        <taxon>Metazoa</taxon>
        <taxon>Ecdysozoa</taxon>
        <taxon>Nematoda</taxon>
        <taxon>Chromadorea</taxon>
        <taxon>Rhabditida</taxon>
        <taxon>Tylenchina</taxon>
        <taxon>Tylenchomorpha</taxon>
        <taxon>Tylenchoidea</taxon>
        <taxon>Meloidogynidae</taxon>
        <taxon>Meloidogyninae</taxon>
        <taxon>Meloidogyne</taxon>
        <taxon>Meloidogyne incognita group</taxon>
    </lineage>
</organism>
<feature type="transmembrane region" description="Helical" evidence="8">
    <location>
        <begin position="34"/>
        <end position="60"/>
    </location>
</feature>
<comment type="subcellular location">
    <subcellularLocation>
        <location evidence="2">Endosome membrane</location>
        <topology evidence="2">Peripheral membrane protein</topology>
    </subcellularLocation>
    <subcellularLocation>
        <location evidence="1">Late endosome membrane</location>
    </subcellularLocation>
    <subcellularLocation>
        <location evidence="3">Lysosome membrane</location>
        <topology evidence="3">Peripheral membrane protein</topology>
        <orientation evidence="3">Cytoplasmic side</orientation>
    </subcellularLocation>
</comment>
<dbReference type="PANTHER" id="PTHR23292:SF6">
    <property type="entry name" value="FI16602P1-RELATED"/>
    <property type="match status" value="1"/>
</dbReference>
<dbReference type="PANTHER" id="PTHR23292">
    <property type="entry name" value="LIPOPOLYSACCHARIDE-INDUCED TUMOR NECROSIS FACTOR-ALPHA FACTOR"/>
    <property type="match status" value="1"/>
</dbReference>
<evidence type="ECO:0000256" key="7">
    <source>
        <dbReference type="ARBA" id="ARBA00023136"/>
    </source>
</evidence>
<evidence type="ECO:0000256" key="3">
    <source>
        <dbReference type="ARBA" id="ARBA00004630"/>
    </source>
</evidence>
<evidence type="ECO:0000313" key="10">
    <source>
        <dbReference type="Proteomes" id="UP000887563"/>
    </source>
</evidence>
<evidence type="ECO:0000256" key="5">
    <source>
        <dbReference type="ARBA" id="ARBA00022723"/>
    </source>
</evidence>
<evidence type="ECO:0000256" key="6">
    <source>
        <dbReference type="ARBA" id="ARBA00022833"/>
    </source>
</evidence>
<keyword evidence="5" id="KW-0479">Metal-binding</keyword>
<evidence type="ECO:0000256" key="1">
    <source>
        <dbReference type="ARBA" id="ARBA00004414"/>
    </source>
</evidence>
<name>A0A914LE86_MELIC</name>
<dbReference type="InterPro" id="IPR006629">
    <property type="entry name" value="LITAF"/>
</dbReference>
<dbReference type="Pfam" id="PF10601">
    <property type="entry name" value="zf-LITAF-like"/>
    <property type="match status" value="3"/>
</dbReference>
<reference evidence="11" key="1">
    <citation type="submission" date="2022-11" db="UniProtKB">
        <authorList>
            <consortium name="WormBaseParasite"/>
        </authorList>
    </citation>
    <scope>IDENTIFICATION</scope>
</reference>
<dbReference type="GO" id="GO:0005765">
    <property type="term" value="C:lysosomal membrane"/>
    <property type="evidence" value="ECO:0007669"/>
    <property type="project" value="UniProtKB-SubCell"/>
</dbReference>
<dbReference type="InterPro" id="IPR037519">
    <property type="entry name" value="LITAF_fam"/>
</dbReference>
<dbReference type="SMART" id="SM00714">
    <property type="entry name" value="LITAF"/>
    <property type="match status" value="1"/>
</dbReference>
<dbReference type="GO" id="GO:0008270">
    <property type="term" value="F:zinc ion binding"/>
    <property type="evidence" value="ECO:0007669"/>
    <property type="project" value="TreeGrafter"/>
</dbReference>
<keyword evidence="8" id="KW-0812">Transmembrane</keyword>
<evidence type="ECO:0000256" key="8">
    <source>
        <dbReference type="SAM" id="Phobius"/>
    </source>
</evidence>
<keyword evidence="10" id="KW-1185">Reference proteome</keyword>
<keyword evidence="6" id="KW-0862">Zinc</keyword>
<dbReference type="AlphaFoldDB" id="A0A914LE86"/>
<dbReference type="WBParaSite" id="Minc3s00436g12295">
    <property type="protein sequence ID" value="Minc3s00436g12295"/>
    <property type="gene ID" value="Minc3s00436g12295"/>
</dbReference>
<protein>
    <submittedName>
        <fullName evidence="11">LITAF domain-containing protein</fullName>
    </submittedName>
</protein>
<feature type="domain" description="LITAF" evidence="9">
    <location>
        <begin position="54"/>
        <end position="171"/>
    </location>
</feature>
<sequence length="173" mass="19619">MPIVLGPDPIMVQCPNCNQNTATRLKYVNGSHTWWSCIGILTIVKHFLFLSKQLLLIMYMPIVQSLGPDSQPVQCPKCNQNTVSKVKYVNGSYTWWSCIGILSFGCLIPFLISVKFCKMRLESILICYGVLLVLIGFPICFCSVFPFVLNICKDVKHYCGSCDAYIGKYFRHQ</sequence>
<dbReference type="PROSITE" id="PS51837">
    <property type="entry name" value="LITAF"/>
    <property type="match status" value="1"/>
</dbReference>